<sequence>MATTLYPRTILQTSYKNYLSKYHSLNLYLDDKNNYADWHHINMFYSNKPNQIIDLSFDKYNLGKKGILKRKLTIFDKETIYYVASYARAMFEWLHDFSTLRIYDIKELMFEKPILKELLHYFQLHNCNLCKQYLECKSQWD</sequence>
<protein>
    <submittedName>
        <fullName evidence="1">Uncharacterized protein</fullName>
    </submittedName>
</protein>
<dbReference type="RefSeq" id="WP_141483698.1">
    <property type="nucleotide sequence ID" value="NZ_SMDN01000002.1"/>
</dbReference>
<accession>A0A507SSQ0</accession>
<evidence type="ECO:0000313" key="1">
    <source>
        <dbReference type="EMBL" id="TQC54116.1"/>
    </source>
</evidence>
<dbReference type="AlphaFoldDB" id="A0A507SSQ0"/>
<comment type="caution">
    <text evidence="1">The sequence shown here is derived from an EMBL/GenBank/DDBJ whole genome shotgun (WGS) entry which is preliminary data.</text>
</comment>
<name>A0A507SSQ0_9BACT</name>
<reference evidence="1 2" key="1">
    <citation type="submission" date="2019-03" db="EMBL/GenBank/DDBJ databases">
        <title>Characterization of a novel Mycoplasma cynos real-time PCR assay.</title>
        <authorList>
            <person name="Tallmadge R.L."/>
            <person name="Mitchell P.K."/>
            <person name="Goodman L."/>
        </authorList>
    </citation>
    <scope>NUCLEOTIDE SEQUENCE [LARGE SCALE GENOMIC DNA]</scope>
    <source>
        <strain evidence="1 2">1642</strain>
    </source>
</reference>
<dbReference type="OrthoDB" id="398530at2"/>
<dbReference type="EMBL" id="SMDN01000002">
    <property type="protein sequence ID" value="TQC54116.1"/>
    <property type="molecule type" value="Genomic_DNA"/>
</dbReference>
<gene>
    <name evidence="1" type="ORF">E1I18_00735</name>
</gene>
<keyword evidence="2" id="KW-1185">Reference proteome</keyword>
<organism evidence="1 2">
    <name type="scientific">Mycoplasmopsis mucosicanis</name>
    <dbReference type="NCBI Taxonomy" id="458208"/>
    <lineage>
        <taxon>Bacteria</taxon>
        <taxon>Bacillati</taxon>
        <taxon>Mycoplasmatota</taxon>
        <taxon>Mycoplasmoidales</taxon>
        <taxon>Metamycoplasmataceae</taxon>
        <taxon>Mycoplasmopsis</taxon>
    </lineage>
</organism>
<evidence type="ECO:0000313" key="2">
    <source>
        <dbReference type="Proteomes" id="UP000320801"/>
    </source>
</evidence>
<proteinExistence type="predicted"/>
<dbReference type="Proteomes" id="UP000320801">
    <property type="component" value="Unassembled WGS sequence"/>
</dbReference>